<dbReference type="OrthoDB" id="102774at2759"/>
<dbReference type="EMBL" id="JAENGZ010002349">
    <property type="protein sequence ID" value="KAG6944008.1"/>
    <property type="molecule type" value="Genomic_DNA"/>
</dbReference>
<reference evidence="2" key="1">
    <citation type="submission" date="2021-01" db="EMBL/GenBank/DDBJ databases">
        <title>Phytophthora aleatoria, a newly-described species from Pinus radiata is distinct from Phytophthora cactorum isolates based on comparative genomics.</title>
        <authorList>
            <person name="Mcdougal R."/>
            <person name="Panda P."/>
            <person name="Williams N."/>
            <person name="Studholme D.J."/>
        </authorList>
    </citation>
    <scope>NUCLEOTIDE SEQUENCE</scope>
    <source>
        <strain evidence="2">NZFS 3830</strain>
    </source>
</reference>
<dbReference type="AlphaFoldDB" id="A0A8T1TMI8"/>
<accession>A0A8T1TMI8</accession>
<evidence type="ECO:0000256" key="1">
    <source>
        <dbReference type="SAM" id="MobiDB-lite"/>
    </source>
</evidence>
<evidence type="ECO:0000313" key="2">
    <source>
        <dbReference type="EMBL" id="KAG6944008.1"/>
    </source>
</evidence>
<name>A0A8T1TMI8_9STRA</name>
<evidence type="ECO:0000313" key="3">
    <source>
        <dbReference type="Proteomes" id="UP000688947"/>
    </source>
</evidence>
<dbReference type="Proteomes" id="UP000688947">
    <property type="component" value="Unassembled WGS sequence"/>
</dbReference>
<feature type="region of interest" description="Disordered" evidence="1">
    <location>
        <begin position="184"/>
        <end position="205"/>
    </location>
</feature>
<organism evidence="2 3">
    <name type="scientific">Phytophthora cactorum</name>
    <dbReference type="NCBI Taxonomy" id="29920"/>
    <lineage>
        <taxon>Eukaryota</taxon>
        <taxon>Sar</taxon>
        <taxon>Stramenopiles</taxon>
        <taxon>Oomycota</taxon>
        <taxon>Peronosporomycetes</taxon>
        <taxon>Peronosporales</taxon>
        <taxon>Peronosporaceae</taxon>
        <taxon>Phytophthora</taxon>
    </lineage>
</organism>
<dbReference type="VEuPathDB" id="FungiDB:PC110_g21083"/>
<sequence>MERHLCGTVQVLSNRREEYGHYGRMLRCWWTAFRVTYEEYLQDLTLRTLSSMRRYLDAFFEAIVAIGNRCYAFGEGGYSIALIDLSLCLYVPMTVFDLLEFVWSGTKGEIIAMVVLNSVLDWTSWLLPLSLAMLGAGAFSHGWRRCASKRTLWKLFLSGLTYSAMDSVQKNASTREQAVKASWERLRSSEEEAPPSVPTGDLEARPVDPTLKDGDVYYLNDEESRAGLPADFSSAGVSLSARSAISEMGPNAPFAEDGERLVGRLLRVREYQCPSRRSFSRSYPDCFGGSL</sequence>
<proteinExistence type="predicted"/>
<protein>
    <submittedName>
        <fullName evidence="2">Uncharacterized protein</fullName>
    </submittedName>
</protein>
<gene>
    <name evidence="2" type="ORF">JG687_00018107</name>
</gene>
<comment type="caution">
    <text evidence="2">The sequence shown here is derived from an EMBL/GenBank/DDBJ whole genome shotgun (WGS) entry which is preliminary data.</text>
</comment>